<evidence type="ECO:0000313" key="3">
    <source>
        <dbReference type="EMBL" id="CAF1422178.1"/>
    </source>
</evidence>
<dbReference type="SMART" id="SM00308">
    <property type="entry name" value="LH2"/>
    <property type="match status" value="2"/>
</dbReference>
<evidence type="ECO:0000313" key="4">
    <source>
        <dbReference type="Proteomes" id="UP000663882"/>
    </source>
</evidence>
<gene>
    <name evidence="3" type="ORF">RFH988_LOCUS35621</name>
</gene>
<dbReference type="Pfam" id="PF01477">
    <property type="entry name" value="PLAT"/>
    <property type="match status" value="2"/>
</dbReference>
<dbReference type="EMBL" id="CAJNOO010005530">
    <property type="protein sequence ID" value="CAF1422178.1"/>
    <property type="molecule type" value="Genomic_DNA"/>
</dbReference>
<feature type="domain" description="PLAT" evidence="2">
    <location>
        <begin position="360"/>
        <end position="394"/>
    </location>
</feature>
<dbReference type="PROSITE" id="PS50095">
    <property type="entry name" value="PLAT"/>
    <property type="match status" value="3"/>
</dbReference>
<dbReference type="SUPFAM" id="SSF49723">
    <property type="entry name" value="Lipase/lipooxygenase domain (PLAT/LH2 domain)"/>
    <property type="match status" value="3"/>
</dbReference>
<dbReference type="CDD" id="cd01756">
    <property type="entry name" value="PLAT_repeat"/>
    <property type="match status" value="2"/>
</dbReference>
<dbReference type="AlphaFoldDB" id="A0A815MS77"/>
<feature type="domain" description="PLAT" evidence="2">
    <location>
        <begin position="16"/>
        <end position="135"/>
    </location>
</feature>
<reference evidence="3" key="1">
    <citation type="submission" date="2021-02" db="EMBL/GenBank/DDBJ databases">
        <authorList>
            <person name="Nowell W R."/>
        </authorList>
    </citation>
    <scope>NUCLEOTIDE SEQUENCE</scope>
</reference>
<dbReference type="InterPro" id="IPR001024">
    <property type="entry name" value="PLAT/LH2_dom"/>
</dbReference>
<comment type="caution">
    <text evidence="3">The sequence shown here is derived from an EMBL/GenBank/DDBJ whole genome shotgun (WGS) entry which is preliminary data.</text>
</comment>
<dbReference type="PANTHER" id="PTHR45901:SF3">
    <property type="entry name" value="LIPOXYGENASE HOMOLOGY DOMAIN-CONTAINING PROTEIN 1"/>
    <property type="match status" value="1"/>
</dbReference>
<accession>A0A815MS77</accession>
<dbReference type="OrthoDB" id="5322100at2759"/>
<organism evidence="3 4">
    <name type="scientific">Rotaria sordida</name>
    <dbReference type="NCBI Taxonomy" id="392033"/>
    <lineage>
        <taxon>Eukaryota</taxon>
        <taxon>Metazoa</taxon>
        <taxon>Spiralia</taxon>
        <taxon>Gnathifera</taxon>
        <taxon>Rotifera</taxon>
        <taxon>Eurotatoria</taxon>
        <taxon>Bdelloidea</taxon>
        <taxon>Philodinida</taxon>
        <taxon>Philodinidae</taxon>
        <taxon>Rotaria</taxon>
    </lineage>
</organism>
<evidence type="ECO:0000256" key="1">
    <source>
        <dbReference type="PROSITE-ProRule" id="PRU00152"/>
    </source>
</evidence>
<protein>
    <recommendedName>
        <fullName evidence="2">PLAT domain-containing protein</fullName>
    </recommendedName>
</protein>
<dbReference type="Proteomes" id="UP000663882">
    <property type="component" value="Unassembled WGS sequence"/>
</dbReference>
<dbReference type="Gene3D" id="2.40.180.10">
    <property type="entry name" value="Catalase core domain"/>
    <property type="match status" value="4"/>
</dbReference>
<feature type="domain" description="PLAT" evidence="2">
    <location>
        <begin position="147"/>
        <end position="262"/>
    </location>
</feature>
<sequence>MTYRLQSNHLIYYLVTSYEIIVYTGDKTRAGTNSQVYITLFGKDGKRTEKIHLKNSNNKDPFERNQTDKFSVKSDYIGELIKLRIEHDNSGLSPGWFLDRIVVTDLHDPKTKYVATCNQWLAKDEGDKQISRELMLNKPISGTKQNNQYKITVYTGNKSGAGTDADVFITLYGNLRETGGIRLENNKNMFEAGQKDEFTVECPTVGVLNKILIAHNNKGSAPGWFLDRILIEDVNAHHLYEFPCNRWLAKNEDDKQISRLLFPKTSNDYGKQLVRKNQYKITVYTGNKSGAGTDADVFITLYDLFRIIFGILSVVSDVVSVELPYEDKYDSKIQRIFYDTTSQSLINGTEYLTHPTEEYIRYIIKIKTGELSHSATSANVSIRLIGSTGRQTRF</sequence>
<name>A0A815MS77_9BILA</name>
<evidence type="ECO:0000259" key="2">
    <source>
        <dbReference type="PROSITE" id="PS50095"/>
    </source>
</evidence>
<dbReference type="InterPro" id="IPR052970">
    <property type="entry name" value="Inner_ear_hair_cell_LOXHD"/>
</dbReference>
<proteinExistence type="predicted"/>
<comment type="caution">
    <text evidence="1">Lacks conserved residue(s) required for the propagation of feature annotation.</text>
</comment>
<dbReference type="PANTHER" id="PTHR45901">
    <property type="entry name" value="PROTEIN CBG12474"/>
    <property type="match status" value="1"/>
</dbReference>
<feature type="non-terminal residue" evidence="3">
    <location>
        <position position="1"/>
    </location>
</feature>
<dbReference type="InterPro" id="IPR036392">
    <property type="entry name" value="PLAT/LH2_dom_sf"/>
</dbReference>